<dbReference type="InterPro" id="IPR014606">
    <property type="entry name" value="Heptose_7-P_kinase"/>
</dbReference>
<evidence type="ECO:0000256" key="2">
    <source>
        <dbReference type="ARBA" id="ARBA00022741"/>
    </source>
</evidence>
<accession>A0A1X7CNC4</accession>
<evidence type="ECO:0000256" key="1">
    <source>
        <dbReference type="ARBA" id="ARBA00022679"/>
    </source>
</evidence>
<feature type="domain" description="GHMP kinase N-terminal" evidence="6">
    <location>
        <begin position="77"/>
        <end position="157"/>
    </location>
</feature>
<dbReference type="AlphaFoldDB" id="A0A1X7CNC4"/>
<comment type="similarity">
    <text evidence="5">Belongs to the GHMP kinase family.</text>
</comment>
<evidence type="ECO:0000256" key="4">
    <source>
        <dbReference type="ARBA" id="ARBA00022840"/>
    </source>
</evidence>
<dbReference type="STRING" id="28094.SAMN06295900_101673"/>
<dbReference type="GeneID" id="95548852"/>
<name>A0A1X7CNC4_TRICW</name>
<dbReference type="GO" id="GO:0042352">
    <property type="term" value="P:GDP-L-fucose salvage"/>
    <property type="evidence" value="ECO:0007669"/>
    <property type="project" value="TreeGrafter"/>
</dbReference>
<evidence type="ECO:0000259" key="7">
    <source>
        <dbReference type="Pfam" id="PF08544"/>
    </source>
</evidence>
<dbReference type="InterPro" id="IPR052203">
    <property type="entry name" value="GHMP_Kinase-Related"/>
</dbReference>
<feature type="domain" description="GHMP kinase C-terminal" evidence="7">
    <location>
        <begin position="235"/>
        <end position="307"/>
    </location>
</feature>
<sequence>MIITRTPFRISFLGGGTDYPAWFQEHGGAVVATTINKYCYISCRRLPPFFEHKHRVVYSRIENVVHNDEIQHPAVRAVLNWARVEDGLEIHHDGDLPARSGLGSSSSFTVGLVHALYGLRGRMVNKDELAKDAIFIEQQVMGEHVGSQDQISAAFGGFNRIEFHRQGSFEVVPVLMPPERRDELRSHLMLCFTGFSRLACEVAKSKIDNMKNRETELKRMREMVDEGIAILQDPRRSIDEFGTLLDASWRYKRRLSDRVSTPEIDRIYDAALTAGATGGKILGAGGGGFLLLFAKPERQAAIRERLKHLVHVPFDFEDSGSRVVVYQPNGL</sequence>
<evidence type="ECO:0000313" key="8">
    <source>
        <dbReference type="EMBL" id="SME99879.1"/>
    </source>
</evidence>
<keyword evidence="1" id="KW-0808">Transferase</keyword>
<gene>
    <name evidence="8" type="ORF">SAMN06295900_101673</name>
</gene>
<dbReference type="SUPFAM" id="SSF55060">
    <property type="entry name" value="GHMP Kinase, C-terminal domain"/>
    <property type="match status" value="1"/>
</dbReference>
<protein>
    <submittedName>
        <fullName evidence="8">D-glycero-alpha-D-manno-heptose-7-phosphate kinase</fullName>
    </submittedName>
</protein>
<evidence type="ECO:0000313" key="9">
    <source>
        <dbReference type="Proteomes" id="UP000192911"/>
    </source>
</evidence>
<dbReference type="Pfam" id="PF00288">
    <property type="entry name" value="GHMP_kinases_N"/>
    <property type="match status" value="1"/>
</dbReference>
<dbReference type="GO" id="GO:0050201">
    <property type="term" value="F:fucokinase activity"/>
    <property type="evidence" value="ECO:0007669"/>
    <property type="project" value="TreeGrafter"/>
</dbReference>
<evidence type="ECO:0000256" key="5">
    <source>
        <dbReference type="ARBA" id="ARBA00038121"/>
    </source>
</evidence>
<evidence type="ECO:0000259" key="6">
    <source>
        <dbReference type="Pfam" id="PF00288"/>
    </source>
</evidence>
<dbReference type="InterPro" id="IPR006204">
    <property type="entry name" value="GHMP_kinase_N_dom"/>
</dbReference>
<dbReference type="InterPro" id="IPR036554">
    <property type="entry name" value="GHMP_kinase_C_sf"/>
</dbReference>
<dbReference type="PANTHER" id="PTHR32463">
    <property type="entry name" value="L-FUCOSE KINASE"/>
    <property type="match status" value="1"/>
</dbReference>
<keyword evidence="4" id="KW-0067">ATP-binding</keyword>
<organism evidence="8 9">
    <name type="scientific">Trinickia caryophylli</name>
    <name type="common">Paraburkholderia caryophylli</name>
    <dbReference type="NCBI Taxonomy" id="28094"/>
    <lineage>
        <taxon>Bacteria</taxon>
        <taxon>Pseudomonadati</taxon>
        <taxon>Pseudomonadota</taxon>
        <taxon>Betaproteobacteria</taxon>
        <taxon>Burkholderiales</taxon>
        <taxon>Burkholderiaceae</taxon>
        <taxon>Trinickia</taxon>
    </lineage>
</organism>
<dbReference type="InterPro" id="IPR013750">
    <property type="entry name" value="GHMP_kinase_C_dom"/>
</dbReference>
<dbReference type="GO" id="GO:0005524">
    <property type="term" value="F:ATP binding"/>
    <property type="evidence" value="ECO:0007669"/>
    <property type="project" value="UniProtKB-KW"/>
</dbReference>
<keyword evidence="9" id="KW-1185">Reference proteome</keyword>
<dbReference type="Gene3D" id="3.30.230.120">
    <property type="match status" value="1"/>
</dbReference>
<dbReference type="PIRSF" id="PIRSF036406">
    <property type="entry name" value="Hept_kin"/>
    <property type="match status" value="1"/>
</dbReference>
<dbReference type="InterPro" id="IPR001174">
    <property type="entry name" value="HddA/FKP"/>
</dbReference>
<dbReference type="InterPro" id="IPR020568">
    <property type="entry name" value="Ribosomal_Su5_D2-typ_SF"/>
</dbReference>
<dbReference type="PANTHER" id="PTHR32463:SF0">
    <property type="entry name" value="L-FUCOSE KINASE"/>
    <property type="match status" value="1"/>
</dbReference>
<dbReference type="Pfam" id="PF08544">
    <property type="entry name" value="GHMP_kinases_C"/>
    <property type="match status" value="1"/>
</dbReference>
<dbReference type="SUPFAM" id="SSF54211">
    <property type="entry name" value="Ribosomal protein S5 domain 2-like"/>
    <property type="match status" value="1"/>
</dbReference>
<dbReference type="Proteomes" id="UP000192911">
    <property type="component" value="Unassembled WGS sequence"/>
</dbReference>
<reference evidence="9" key="1">
    <citation type="submission" date="2017-04" db="EMBL/GenBank/DDBJ databases">
        <authorList>
            <person name="Varghese N."/>
            <person name="Submissions S."/>
        </authorList>
    </citation>
    <scope>NUCLEOTIDE SEQUENCE [LARGE SCALE GENOMIC DNA]</scope>
    <source>
        <strain evidence="9">Ballard 720</strain>
    </source>
</reference>
<dbReference type="OrthoDB" id="9812992at2"/>
<dbReference type="EMBL" id="FXAH01000001">
    <property type="protein sequence ID" value="SME99879.1"/>
    <property type="molecule type" value="Genomic_DNA"/>
</dbReference>
<proteinExistence type="inferred from homology"/>
<keyword evidence="3 8" id="KW-0418">Kinase</keyword>
<keyword evidence="2" id="KW-0547">Nucleotide-binding</keyword>
<dbReference type="RefSeq" id="WP_085224215.1">
    <property type="nucleotide sequence ID" value="NZ_BSQD01000001.1"/>
</dbReference>
<dbReference type="PRINTS" id="PR00960">
    <property type="entry name" value="LMBPPROTEIN"/>
</dbReference>
<evidence type="ECO:0000256" key="3">
    <source>
        <dbReference type="ARBA" id="ARBA00022777"/>
    </source>
</evidence>